<evidence type="ECO:0000256" key="8">
    <source>
        <dbReference type="SAM" id="Phobius"/>
    </source>
</evidence>
<evidence type="ECO:0000256" key="3">
    <source>
        <dbReference type="ARBA" id="ARBA00022741"/>
    </source>
</evidence>
<dbReference type="InterPro" id="IPR011527">
    <property type="entry name" value="ABC1_TM_dom"/>
</dbReference>
<keyword evidence="6 8" id="KW-0472">Membrane</keyword>
<feature type="region of interest" description="Disordered" evidence="7">
    <location>
        <begin position="1"/>
        <end position="101"/>
    </location>
</feature>
<accession>A0ABN1UXU2</accession>
<evidence type="ECO:0000313" key="12">
    <source>
        <dbReference type="Proteomes" id="UP001501371"/>
    </source>
</evidence>
<gene>
    <name evidence="11" type="ORF">GCM10009654_41180</name>
</gene>
<feature type="compositionally biased region" description="Low complexity" evidence="7">
    <location>
        <begin position="85"/>
        <end position="95"/>
    </location>
</feature>
<feature type="compositionally biased region" description="Basic and acidic residues" evidence="7">
    <location>
        <begin position="667"/>
        <end position="688"/>
    </location>
</feature>
<evidence type="ECO:0000259" key="10">
    <source>
        <dbReference type="PROSITE" id="PS50929"/>
    </source>
</evidence>
<dbReference type="InterPro" id="IPR003593">
    <property type="entry name" value="AAA+_ATPase"/>
</dbReference>
<feature type="transmembrane region" description="Helical" evidence="8">
    <location>
        <begin position="223"/>
        <end position="245"/>
    </location>
</feature>
<sequence length="727" mass="74426">MTSTPDKEVPGGSPPGTFPRVRATRPAPALVSPGPEEDRFPMVLPRRGNRASRASAPETRPVPESEPESEPGSAPGACPGPPPAHASASGSTGPPTGTSLLLGAARHSAGRTSAVFLCSAASAAASLAAPALLGRTLDLLLGRDDSAGFWLTVCAVVITAEVLLDAVVAWLSGTVAARSTAWLRVRGLRAVLDARPEDGARFSPGDLTTRLSANATEAGNAPVTVAVLAASLLAPAGALVALFLIDVWTAVAFLVGLPLLVLVLRAFTRDSSESVARYQRVQSDLAARLLEALGGARTIAAAGAEGRERARILAPLAELSAQGRRMWLVHGRAVARGGVLMPLLTTAVLAVGGLRVAAGRISVGELLAVSRYAALAAGVGAVAGLLGTLVRSRSAARRTAGPAALPALAYGTGSLPPDGPGTLELRGVTVVREGRALLSDVELRIPGGASAAVVGRSGAGKSMLAAVAGRLTDPDEGEVLLDGVRLETVAPGPLRREVGYAFERPVLFGDTIAEALADGPGRIPESVVRSAARAASADAFVRLLPKGYATPPGRAPLSGGELQRLGLARAFARAGRLLILDDATSSLDTVTERQVERALARQVRPGTRLVVAHRLSSAARADLVIWLENGRVRAVGPHTELWRDPEYRGIFTTPGPAADGGQAEGAARAEGRVREEREGGPRDRDRGRGRGRGRAPASAAGPRPDPASAPVSGAAGHPAPATDRTEP</sequence>
<keyword evidence="5 8" id="KW-1133">Transmembrane helix</keyword>
<feature type="domain" description="ABC transmembrane type-1" evidence="10">
    <location>
        <begin position="114"/>
        <end position="391"/>
    </location>
</feature>
<dbReference type="Pfam" id="PF00664">
    <property type="entry name" value="ABC_membrane"/>
    <property type="match status" value="1"/>
</dbReference>
<dbReference type="Gene3D" id="1.20.1560.10">
    <property type="entry name" value="ABC transporter type 1, transmembrane domain"/>
    <property type="match status" value="1"/>
</dbReference>
<feature type="transmembrane region" description="Helical" evidence="8">
    <location>
        <begin position="333"/>
        <end position="352"/>
    </location>
</feature>
<organism evidence="11 12">
    <name type="scientific">Streptomyces hebeiensis</name>
    <dbReference type="NCBI Taxonomy" id="229486"/>
    <lineage>
        <taxon>Bacteria</taxon>
        <taxon>Bacillati</taxon>
        <taxon>Actinomycetota</taxon>
        <taxon>Actinomycetes</taxon>
        <taxon>Kitasatosporales</taxon>
        <taxon>Streptomycetaceae</taxon>
        <taxon>Streptomyces</taxon>
    </lineage>
</organism>
<dbReference type="PANTHER" id="PTHR43394">
    <property type="entry name" value="ATP-DEPENDENT PERMEASE MDL1, MITOCHONDRIAL"/>
    <property type="match status" value="1"/>
</dbReference>
<feature type="compositionally biased region" description="Low complexity" evidence="7">
    <location>
        <begin position="654"/>
        <end position="666"/>
    </location>
</feature>
<dbReference type="InterPro" id="IPR017871">
    <property type="entry name" value="ABC_transporter-like_CS"/>
</dbReference>
<proteinExistence type="predicted"/>
<dbReference type="SMART" id="SM00382">
    <property type="entry name" value="AAA"/>
    <property type="match status" value="1"/>
</dbReference>
<evidence type="ECO:0000256" key="2">
    <source>
        <dbReference type="ARBA" id="ARBA00022692"/>
    </source>
</evidence>
<evidence type="ECO:0000256" key="4">
    <source>
        <dbReference type="ARBA" id="ARBA00022840"/>
    </source>
</evidence>
<evidence type="ECO:0000259" key="9">
    <source>
        <dbReference type="PROSITE" id="PS50893"/>
    </source>
</evidence>
<dbReference type="SUPFAM" id="SSF52540">
    <property type="entry name" value="P-loop containing nucleoside triphosphate hydrolases"/>
    <property type="match status" value="1"/>
</dbReference>
<feature type="transmembrane region" description="Helical" evidence="8">
    <location>
        <begin position="372"/>
        <end position="390"/>
    </location>
</feature>
<dbReference type="InterPro" id="IPR036640">
    <property type="entry name" value="ABC1_TM_sf"/>
</dbReference>
<evidence type="ECO:0000256" key="6">
    <source>
        <dbReference type="ARBA" id="ARBA00023136"/>
    </source>
</evidence>
<dbReference type="PANTHER" id="PTHR43394:SF1">
    <property type="entry name" value="ATP-BINDING CASSETTE SUB-FAMILY B MEMBER 10, MITOCHONDRIAL"/>
    <property type="match status" value="1"/>
</dbReference>
<dbReference type="PROSITE" id="PS50929">
    <property type="entry name" value="ABC_TM1F"/>
    <property type="match status" value="1"/>
</dbReference>
<comment type="caution">
    <text evidence="11">The sequence shown here is derived from an EMBL/GenBank/DDBJ whole genome shotgun (WGS) entry which is preliminary data.</text>
</comment>
<feature type="domain" description="ABC transporter" evidence="9">
    <location>
        <begin position="423"/>
        <end position="654"/>
    </location>
</feature>
<evidence type="ECO:0000313" key="11">
    <source>
        <dbReference type="EMBL" id="GAA1179709.1"/>
    </source>
</evidence>
<dbReference type="InterPro" id="IPR003439">
    <property type="entry name" value="ABC_transporter-like_ATP-bd"/>
</dbReference>
<feature type="region of interest" description="Disordered" evidence="7">
    <location>
        <begin position="646"/>
        <end position="727"/>
    </location>
</feature>
<protein>
    <recommendedName>
        <fullName evidence="13">ABC transporter ATP-binding protein</fullName>
    </recommendedName>
</protein>
<dbReference type="InterPro" id="IPR027417">
    <property type="entry name" value="P-loop_NTPase"/>
</dbReference>
<comment type="subcellular location">
    <subcellularLocation>
        <location evidence="1">Cell membrane</location>
        <topology evidence="1">Multi-pass membrane protein</topology>
    </subcellularLocation>
</comment>
<dbReference type="PROSITE" id="PS50893">
    <property type="entry name" value="ABC_TRANSPORTER_2"/>
    <property type="match status" value="1"/>
</dbReference>
<keyword evidence="2 8" id="KW-0812">Transmembrane</keyword>
<evidence type="ECO:0000256" key="1">
    <source>
        <dbReference type="ARBA" id="ARBA00004651"/>
    </source>
</evidence>
<dbReference type="Proteomes" id="UP001501371">
    <property type="component" value="Unassembled WGS sequence"/>
</dbReference>
<dbReference type="InterPro" id="IPR039421">
    <property type="entry name" value="Type_1_exporter"/>
</dbReference>
<feature type="compositionally biased region" description="Low complexity" evidence="7">
    <location>
        <begin position="694"/>
        <end position="710"/>
    </location>
</feature>
<evidence type="ECO:0000256" key="7">
    <source>
        <dbReference type="SAM" id="MobiDB-lite"/>
    </source>
</evidence>
<evidence type="ECO:0008006" key="13">
    <source>
        <dbReference type="Google" id="ProtNLM"/>
    </source>
</evidence>
<dbReference type="Gene3D" id="3.40.50.300">
    <property type="entry name" value="P-loop containing nucleotide triphosphate hydrolases"/>
    <property type="match status" value="1"/>
</dbReference>
<keyword evidence="12" id="KW-1185">Reference proteome</keyword>
<feature type="transmembrane region" description="Helical" evidence="8">
    <location>
        <begin position="114"/>
        <end position="137"/>
    </location>
</feature>
<keyword evidence="3" id="KW-0547">Nucleotide-binding</keyword>
<dbReference type="CDD" id="cd03228">
    <property type="entry name" value="ABCC_MRP_Like"/>
    <property type="match status" value="1"/>
</dbReference>
<dbReference type="Pfam" id="PF00005">
    <property type="entry name" value="ABC_tran"/>
    <property type="match status" value="1"/>
</dbReference>
<dbReference type="EMBL" id="BAAAKV010000037">
    <property type="protein sequence ID" value="GAA1179709.1"/>
    <property type="molecule type" value="Genomic_DNA"/>
</dbReference>
<dbReference type="SUPFAM" id="SSF90123">
    <property type="entry name" value="ABC transporter transmembrane region"/>
    <property type="match status" value="1"/>
</dbReference>
<evidence type="ECO:0000256" key="5">
    <source>
        <dbReference type="ARBA" id="ARBA00022989"/>
    </source>
</evidence>
<dbReference type="PROSITE" id="PS00211">
    <property type="entry name" value="ABC_TRANSPORTER_1"/>
    <property type="match status" value="1"/>
</dbReference>
<keyword evidence="4" id="KW-0067">ATP-binding</keyword>
<name>A0ABN1UXU2_9ACTN</name>
<reference evidence="11 12" key="1">
    <citation type="journal article" date="2019" name="Int. J. Syst. Evol. Microbiol.">
        <title>The Global Catalogue of Microorganisms (GCM) 10K type strain sequencing project: providing services to taxonomists for standard genome sequencing and annotation.</title>
        <authorList>
            <consortium name="The Broad Institute Genomics Platform"/>
            <consortium name="The Broad Institute Genome Sequencing Center for Infectious Disease"/>
            <person name="Wu L."/>
            <person name="Ma J."/>
        </authorList>
    </citation>
    <scope>NUCLEOTIDE SEQUENCE [LARGE SCALE GENOMIC DNA]</scope>
    <source>
        <strain evidence="11 12">JCM 12696</strain>
    </source>
</reference>
<feature type="transmembrane region" description="Helical" evidence="8">
    <location>
        <begin position="149"/>
        <end position="171"/>
    </location>
</feature>
<feature type="transmembrane region" description="Helical" evidence="8">
    <location>
        <begin position="251"/>
        <end position="268"/>
    </location>
</feature>